<comment type="caution">
    <text evidence="2">The sequence shown here is derived from an EMBL/GenBank/DDBJ whole genome shotgun (WGS) entry which is preliminary data.</text>
</comment>
<dbReference type="Pfam" id="PF06827">
    <property type="entry name" value="zf-FPG_IleRS"/>
    <property type="match status" value="1"/>
</dbReference>
<dbReference type="AlphaFoldDB" id="A0AAP2DSZ0"/>
<organism evidence="2 3">
    <name type="scientific">Dawidia cretensis</name>
    <dbReference type="NCBI Taxonomy" id="2782350"/>
    <lineage>
        <taxon>Bacteria</taxon>
        <taxon>Pseudomonadati</taxon>
        <taxon>Bacteroidota</taxon>
        <taxon>Cytophagia</taxon>
        <taxon>Cytophagales</taxon>
        <taxon>Chryseotaleaceae</taxon>
        <taxon>Dawidia</taxon>
    </lineage>
</organism>
<keyword evidence="3" id="KW-1185">Reference proteome</keyword>
<sequence>MYEAYFFNGKGYVLIAGIRKLQALGGRSTYFCPACQKL</sequence>
<evidence type="ECO:0000313" key="2">
    <source>
        <dbReference type="EMBL" id="MBT1706940.1"/>
    </source>
</evidence>
<evidence type="ECO:0000259" key="1">
    <source>
        <dbReference type="Pfam" id="PF06827"/>
    </source>
</evidence>
<proteinExistence type="predicted"/>
<gene>
    <name evidence="2" type="ORF">KK062_01825</name>
</gene>
<dbReference type="Proteomes" id="UP001319080">
    <property type="component" value="Unassembled WGS sequence"/>
</dbReference>
<dbReference type="InterPro" id="IPR010663">
    <property type="entry name" value="Znf_FPG/IleRS"/>
</dbReference>
<dbReference type="EMBL" id="JAHESE010000001">
    <property type="protein sequence ID" value="MBT1706940.1"/>
    <property type="molecule type" value="Genomic_DNA"/>
</dbReference>
<protein>
    <recommendedName>
        <fullName evidence="1">Zinc finger FPG/IleRS-type domain-containing protein</fullName>
    </recommendedName>
</protein>
<reference evidence="2 3" key="1">
    <citation type="submission" date="2021-05" db="EMBL/GenBank/DDBJ databases">
        <title>A Polyphasic approach of four new species of the genus Ohtaekwangia: Ohtaekwangia histidinii sp. nov., Ohtaekwangia cretensis sp. nov., Ohtaekwangia indiensis sp. nov., Ohtaekwangia reichenbachii sp. nov. from diverse environment.</title>
        <authorList>
            <person name="Octaviana S."/>
        </authorList>
    </citation>
    <scope>NUCLEOTIDE SEQUENCE [LARGE SCALE GENOMIC DNA]</scope>
    <source>
        <strain evidence="2 3">PWU5</strain>
    </source>
</reference>
<feature type="domain" description="Zinc finger FPG/IleRS-type" evidence="1">
    <location>
        <begin position="24"/>
        <end position="37"/>
    </location>
</feature>
<accession>A0AAP2DSZ0</accession>
<name>A0AAP2DSZ0_9BACT</name>
<evidence type="ECO:0000313" key="3">
    <source>
        <dbReference type="Proteomes" id="UP001319080"/>
    </source>
</evidence>